<name>A0ABY1AAI1_9LACO</name>
<dbReference type="InterPro" id="IPR005235">
    <property type="entry name" value="YmdB-like"/>
</dbReference>
<dbReference type="PANTHER" id="PTHR36303:SF1">
    <property type="entry name" value="2',3'-CYCLIC-NUCLEOTIDE 2'-PHOSPHODIESTERASE"/>
    <property type="match status" value="1"/>
</dbReference>
<dbReference type="SUPFAM" id="SSF56300">
    <property type="entry name" value="Metallo-dependent phosphatases"/>
    <property type="match status" value="1"/>
</dbReference>
<dbReference type="Gene3D" id="3.60.21.10">
    <property type="match status" value="1"/>
</dbReference>
<proteinExistence type="predicted"/>
<organism evidence="1 2">
    <name type="scientific">Ligilactobacillus ruminis</name>
    <dbReference type="NCBI Taxonomy" id="1623"/>
    <lineage>
        <taxon>Bacteria</taxon>
        <taxon>Bacillati</taxon>
        <taxon>Bacillota</taxon>
        <taxon>Bacilli</taxon>
        <taxon>Lactobacillales</taxon>
        <taxon>Lactobacillaceae</taxon>
        <taxon>Ligilactobacillus</taxon>
    </lineage>
</organism>
<dbReference type="PANTHER" id="PTHR36303">
    <property type="entry name" value="2',3'-CYCLIC-NUCLEOTIDE 2'-PHOSPHODIESTERASE"/>
    <property type="match status" value="1"/>
</dbReference>
<protein>
    <recommendedName>
        <fullName evidence="3">Metallophosphoesterase</fullName>
    </recommendedName>
</protein>
<reference evidence="1 2" key="1">
    <citation type="submission" date="2016-10" db="EMBL/GenBank/DDBJ databases">
        <authorList>
            <person name="Varghese N."/>
            <person name="Submissions S."/>
        </authorList>
    </citation>
    <scope>NUCLEOTIDE SEQUENCE [LARGE SCALE GENOMIC DNA]</scope>
    <source>
        <strain evidence="1 2">WC1T17</strain>
    </source>
</reference>
<sequence length="179" mass="20021">MLEEYLPQLKRKYRPQLTIVNGENATRGRGINEDCYKRLLKAGADVITMGNHTWDNPEIQTFIAHAQKLVQSLSLPKKVPGQGYLIQQVNDKKVVVVNLLGRIFMNPADDPFAEMQALLAKIKADDIFVDFHAEITSEKEAFAWYFDGLVTAVIGTHTHVQTSDAHILPKGTAYLTDVG</sequence>
<comment type="caution">
    <text evidence="1">The sequence shown here is derived from an EMBL/GenBank/DDBJ whole genome shotgun (WGS) entry which is preliminary data.</text>
</comment>
<dbReference type="Proteomes" id="UP000182089">
    <property type="component" value="Unassembled WGS sequence"/>
</dbReference>
<dbReference type="EMBL" id="FOCC01000004">
    <property type="protein sequence ID" value="SEM53322.1"/>
    <property type="molecule type" value="Genomic_DNA"/>
</dbReference>
<gene>
    <name evidence="1" type="ORF">SAMN05216431_10415</name>
</gene>
<dbReference type="Pfam" id="PF13277">
    <property type="entry name" value="YmdB"/>
    <property type="match status" value="1"/>
</dbReference>
<evidence type="ECO:0000313" key="1">
    <source>
        <dbReference type="EMBL" id="SEM53322.1"/>
    </source>
</evidence>
<evidence type="ECO:0008006" key="3">
    <source>
        <dbReference type="Google" id="ProtNLM"/>
    </source>
</evidence>
<evidence type="ECO:0000313" key="2">
    <source>
        <dbReference type="Proteomes" id="UP000182089"/>
    </source>
</evidence>
<dbReference type="InterPro" id="IPR029052">
    <property type="entry name" value="Metallo-depent_PP-like"/>
</dbReference>
<accession>A0ABY1AAI1</accession>